<keyword evidence="4" id="KW-1185">Reference proteome</keyword>
<feature type="domain" description="HTH cro/C1-type" evidence="2">
    <location>
        <begin position="5"/>
        <end position="59"/>
    </location>
</feature>
<accession>A0ABT6Y1Q5</accession>
<dbReference type="Pfam" id="PF01381">
    <property type="entry name" value="HTH_3"/>
    <property type="match status" value="1"/>
</dbReference>
<dbReference type="EMBL" id="JASGCB010000043">
    <property type="protein sequence ID" value="MDI9261278.1"/>
    <property type="molecule type" value="Genomic_DNA"/>
</dbReference>
<reference evidence="3 4" key="1">
    <citation type="submission" date="2023-04" db="EMBL/GenBank/DDBJ databases">
        <title>A. sendaiensis sub sp. chiapanensis a novel subspecie with specific adaptation in bacterial cell wall isolated from an active volcano.</title>
        <authorList>
            <person name="Alvarez Gutierrez P.E."/>
            <person name="Ortiz Cortes L.Y."/>
        </authorList>
    </citation>
    <scope>NUCLEOTIDE SEQUENCE [LARGE SCALE GENOMIC DNA]</scope>
    <source>
        <strain evidence="3 4">PA2</strain>
    </source>
</reference>
<dbReference type="Gene3D" id="1.10.260.40">
    <property type="entry name" value="lambda repressor-like DNA-binding domains"/>
    <property type="match status" value="1"/>
</dbReference>
<evidence type="ECO:0000259" key="2">
    <source>
        <dbReference type="PROSITE" id="PS50943"/>
    </source>
</evidence>
<keyword evidence="1" id="KW-0238">DNA-binding</keyword>
<gene>
    <name evidence="3" type="ORF">QID03_14045</name>
</gene>
<dbReference type="InterPro" id="IPR010982">
    <property type="entry name" value="Lambda_DNA-bd_dom_sf"/>
</dbReference>
<comment type="caution">
    <text evidence="3">The sequence shown here is derived from an EMBL/GenBank/DDBJ whole genome shotgun (WGS) entry which is preliminary data.</text>
</comment>
<dbReference type="Proteomes" id="UP001529245">
    <property type="component" value="Unassembled WGS sequence"/>
</dbReference>
<dbReference type="RefSeq" id="WP_283204673.1">
    <property type="nucleotide sequence ID" value="NZ_JASGCB010000043.1"/>
</dbReference>
<evidence type="ECO:0000256" key="1">
    <source>
        <dbReference type="ARBA" id="ARBA00023125"/>
    </source>
</evidence>
<protein>
    <submittedName>
        <fullName evidence="3">Helix-turn-helix transcriptional regulator</fullName>
    </submittedName>
</protein>
<dbReference type="CDD" id="cd00093">
    <property type="entry name" value="HTH_XRE"/>
    <property type="match status" value="1"/>
</dbReference>
<evidence type="ECO:0000313" key="3">
    <source>
        <dbReference type="EMBL" id="MDI9261278.1"/>
    </source>
</evidence>
<evidence type="ECO:0000313" key="4">
    <source>
        <dbReference type="Proteomes" id="UP001529245"/>
    </source>
</evidence>
<dbReference type="PANTHER" id="PTHR46558">
    <property type="entry name" value="TRACRIPTIONAL REGULATORY PROTEIN-RELATED-RELATED"/>
    <property type="match status" value="1"/>
</dbReference>
<sequence>MRERLRQARLARGWTQAEAARRLGITERAYRHLEYGTHNPSHRTVRRIKEVFGLSYDELMDNVFVDNETCAP</sequence>
<dbReference type="PROSITE" id="PS50943">
    <property type="entry name" value="HTH_CROC1"/>
    <property type="match status" value="1"/>
</dbReference>
<dbReference type="PANTHER" id="PTHR46558:SF4">
    <property type="entry name" value="DNA-BIDING PHAGE PROTEIN"/>
    <property type="match status" value="1"/>
</dbReference>
<organism evidence="3 4">
    <name type="scientific">Alicyclobacillus sendaiensis PA2</name>
    <dbReference type="NCBI Taxonomy" id="3029425"/>
    <lineage>
        <taxon>Bacteria</taxon>
        <taxon>Bacillati</taxon>
        <taxon>Bacillota</taxon>
        <taxon>Bacilli</taxon>
        <taxon>Bacillales</taxon>
        <taxon>Alicyclobacillaceae</taxon>
        <taxon>Alicyclobacillus</taxon>
    </lineage>
</organism>
<dbReference type="SUPFAM" id="SSF47413">
    <property type="entry name" value="lambda repressor-like DNA-binding domains"/>
    <property type="match status" value="1"/>
</dbReference>
<proteinExistence type="predicted"/>
<name>A0ABT6Y1Q5_ALISE</name>
<dbReference type="InterPro" id="IPR001387">
    <property type="entry name" value="Cro/C1-type_HTH"/>
</dbReference>
<dbReference type="SMART" id="SM00530">
    <property type="entry name" value="HTH_XRE"/>
    <property type="match status" value="1"/>
</dbReference>